<reference evidence="3 4" key="1">
    <citation type="submission" date="2018-02" db="EMBL/GenBank/DDBJ databases">
        <title>Comparative genomes isolates from brazilian mangrove.</title>
        <authorList>
            <person name="Araujo J.E."/>
            <person name="Taketani R.G."/>
            <person name="Silva M.C.P."/>
            <person name="Loureco M.V."/>
            <person name="Andreote F.D."/>
        </authorList>
    </citation>
    <scope>NUCLEOTIDE SEQUENCE [LARGE SCALE GENOMIC DNA]</scope>
    <source>
        <strain evidence="3 4">NAP PRIS-MGV</strain>
    </source>
</reference>
<protein>
    <submittedName>
        <fullName evidence="3">Universal stress protein</fullName>
    </submittedName>
</protein>
<dbReference type="SUPFAM" id="SSF52402">
    <property type="entry name" value="Adenine nucleotide alpha hydrolases-like"/>
    <property type="match status" value="1"/>
</dbReference>
<dbReference type="PRINTS" id="PR01438">
    <property type="entry name" value="UNVRSLSTRESS"/>
</dbReference>
<evidence type="ECO:0000313" key="4">
    <source>
        <dbReference type="Proteomes" id="UP000239388"/>
    </source>
</evidence>
<dbReference type="InterPro" id="IPR014729">
    <property type="entry name" value="Rossmann-like_a/b/a_fold"/>
</dbReference>
<comment type="similarity">
    <text evidence="1">Belongs to the universal stress protein A family.</text>
</comment>
<evidence type="ECO:0000256" key="1">
    <source>
        <dbReference type="ARBA" id="ARBA00008791"/>
    </source>
</evidence>
<dbReference type="PANTHER" id="PTHR46268:SF6">
    <property type="entry name" value="UNIVERSAL STRESS PROTEIN UP12"/>
    <property type="match status" value="1"/>
</dbReference>
<evidence type="ECO:0000259" key="2">
    <source>
        <dbReference type="Pfam" id="PF00582"/>
    </source>
</evidence>
<dbReference type="InterPro" id="IPR006016">
    <property type="entry name" value="UspA"/>
</dbReference>
<dbReference type="AlphaFoldDB" id="A0A2S8FT60"/>
<accession>A0A2S8FT60</accession>
<dbReference type="Pfam" id="PF00582">
    <property type="entry name" value="Usp"/>
    <property type="match status" value="1"/>
</dbReference>
<dbReference type="Gene3D" id="3.40.50.620">
    <property type="entry name" value="HUPs"/>
    <property type="match status" value="1"/>
</dbReference>
<sequence>MTWLAHPPIVVPFDFSPASKEAVGRAIGLLGDPSGVHVIHVLGELSPAEPGEVWNTVDHATRTKHATEAMTKELGNEVTLKVLFGDAGHQITDYADQIDAKLIIMPSHGRSGILRVLLGSVTDRVVRLAHCPVLVLRPEKAKS</sequence>
<dbReference type="EMBL" id="PUIB01000015">
    <property type="protein sequence ID" value="PQO35347.1"/>
    <property type="molecule type" value="Genomic_DNA"/>
</dbReference>
<dbReference type="InterPro" id="IPR006015">
    <property type="entry name" value="Universal_stress_UspA"/>
</dbReference>
<dbReference type="Proteomes" id="UP000239388">
    <property type="component" value="Unassembled WGS sequence"/>
</dbReference>
<proteinExistence type="inferred from homology"/>
<evidence type="ECO:0000313" key="3">
    <source>
        <dbReference type="EMBL" id="PQO35347.1"/>
    </source>
</evidence>
<name>A0A2S8FT60_9BACT</name>
<comment type="caution">
    <text evidence="3">The sequence shown here is derived from an EMBL/GenBank/DDBJ whole genome shotgun (WGS) entry which is preliminary data.</text>
</comment>
<organism evidence="3 4">
    <name type="scientific">Blastopirellula marina</name>
    <dbReference type="NCBI Taxonomy" id="124"/>
    <lineage>
        <taxon>Bacteria</taxon>
        <taxon>Pseudomonadati</taxon>
        <taxon>Planctomycetota</taxon>
        <taxon>Planctomycetia</taxon>
        <taxon>Pirellulales</taxon>
        <taxon>Pirellulaceae</taxon>
        <taxon>Blastopirellula</taxon>
    </lineage>
</organism>
<dbReference type="OrthoDB" id="9794782at2"/>
<gene>
    <name evidence="3" type="ORF">C5Y98_13335</name>
</gene>
<feature type="domain" description="UspA" evidence="2">
    <location>
        <begin position="8"/>
        <end position="137"/>
    </location>
</feature>
<dbReference type="CDD" id="cd00293">
    <property type="entry name" value="USP-like"/>
    <property type="match status" value="1"/>
</dbReference>
<dbReference type="RefSeq" id="WP_105354759.1">
    <property type="nucleotide sequence ID" value="NZ_PUIB01000015.1"/>
</dbReference>
<dbReference type="PANTHER" id="PTHR46268">
    <property type="entry name" value="STRESS RESPONSE PROTEIN NHAX"/>
    <property type="match status" value="1"/>
</dbReference>